<dbReference type="SUPFAM" id="SSF160975">
    <property type="entry name" value="AF1531-like"/>
    <property type="match status" value="1"/>
</dbReference>
<dbReference type="Gene3D" id="1.10.150.280">
    <property type="entry name" value="AF1531-like domain"/>
    <property type="match status" value="1"/>
</dbReference>
<dbReference type="InterPro" id="IPR007003">
    <property type="entry name" value="DUF655"/>
</dbReference>
<comment type="caution">
    <text evidence="1">The sequence shown here is derived from an EMBL/GenBank/DDBJ whole genome shotgun (WGS) entry which is preliminary data.</text>
</comment>
<evidence type="ECO:0008006" key="3">
    <source>
        <dbReference type="Google" id="ProtNLM"/>
    </source>
</evidence>
<proteinExistence type="predicted"/>
<dbReference type="InterPro" id="IPR012340">
    <property type="entry name" value="NA-bd_OB-fold"/>
</dbReference>
<accession>A0A0M0BVY9</accession>
<dbReference type="EMBL" id="LFWV01000004">
    <property type="protein sequence ID" value="KON32346.1"/>
    <property type="molecule type" value="Genomic_DNA"/>
</dbReference>
<dbReference type="Pfam" id="PF04919">
    <property type="entry name" value="DUF655"/>
    <property type="match status" value="1"/>
</dbReference>
<evidence type="ECO:0000313" key="2">
    <source>
        <dbReference type="Proteomes" id="UP000054016"/>
    </source>
</evidence>
<evidence type="ECO:0000313" key="1">
    <source>
        <dbReference type="EMBL" id="KON32346.1"/>
    </source>
</evidence>
<sequence>IMEKRYEAHAYVLDFLPHGRPGFRATGRAGYRAGALIQCVGEEFFTLLEALVKEGVMLKPNDRVYVGKDAREEVTYIIGRVGFDELTAAAKAELPSVVSRIVLNREKWFVNFFNTARAVTPRMHALELVPGIGKKYMWQVINQREKKTFDSFDDLQKRTELPNPVKLVTKRVLEELEGDSKYRLFTRVH</sequence>
<feature type="non-terminal residue" evidence="1">
    <location>
        <position position="1"/>
    </location>
</feature>
<gene>
    <name evidence="1" type="ORF">AC478_00560</name>
</gene>
<organism evidence="1 2">
    <name type="scientific">miscellaneous Crenarchaeota group-1 archaeon SG8-32-3</name>
    <dbReference type="NCBI Taxonomy" id="1685125"/>
    <lineage>
        <taxon>Archaea</taxon>
        <taxon>Candidatus Bathyarchaeota</taxon>
        <taxon>MCG-1</taxon>
    </lineage>
</organism>
<dbReference type="PANTHER" id="PTHR40734:SF1">
    <property type="entry name" value="DNA-BINDING PROTEIN"/>
    <property type="match status" value="1"/>
</dbReference>
<dbReference type="Proteomes" id="UP000054016">
    <property type="component" value="Unassembled WGS sequence"/>
</dbReference>
<dbReference type="PANTHER" id="PTHR40734">
    <property type="entry name" value="TRNA-SPECIFIC ADENOSINE DEAMINASE-RELATED"/>
    <property type="match status" value="1"/>
</dbReference>
<reference evidence="2" key="1">
    <citation type="submission" date="2015-06" db="EMBL/GenBank/DDBJ databases">
        <title>New insights into the roles of widespread benthic archaea in carbon and nitrogen cycling.</title>
        <authorList>
            <person name="Lazar C.S."/>
            <person name="Baker B.J."/>
            <person name="Seitz K.W."/>
            <person name="Hyde A.S."/>
            <person name="Dick G.J."/>
            <person name="Hinrichs K.-U."/>
            <person name="Teske A.P."/>
        </authorList>
    </citation>
    <scope>NUCLEOTIDE SEQUENCE [LARGE SCALE GENOMIC DNA]</scope>
</reference>
<name>A0A0M0BVY9_9ARCH</name>
<dbReference type="Gene3D" id="2.40.50.140">
    <property type="entry name" value="Nucleic acid-binding proteins"/>
    <property type="match status" value="1"/>
</dbReference>
<dbReference type="AlphaFoldDB" id="A0A0M0BVY9"/>
<protein>
    <recommendedName>
        <fullName evidence="3">DUF655 domain-containing protein</fullName>
    </recommendedName>
</protein>